<dbReference type="PANTHER" id="PTHR44688:SF16">
    <property type="entry name" value="DNA-BINDING TRANSCRIPTIONAL ACTIVATOR DEVR_DOSR"/>
    <property type="match status" value="1"/>
</dbReference>
<keyword evidence="2" id="KW-0238">DNA-binding</keyword>
<accession>A0ABU2YF05</accession>
<dbReference type="PANTHER" id="PTHR44688">
    <property type="entry name" value="DNA-BINDING TRANSCRIPTIONAL ACTIVATOR DEVR_DOSR"/>
    <property type="match status" value="1"/>
</dbReference>
<evidence type="ECO:0000256" key="1">
    <source>
        <dbReference type="ARBA" id="ARBA00023015"/>
    </source>
</evidence>
<dbReference type="RefSeq" id="WP_311333729.1">
    <property type="nucleotide sequence ID" value="NZ_JAVRHZ010000008.1"/>
</dbReference>
<dbReference type="Pfam" id="PF00196">
    <property type="entry name" value="GerE"/>
    <property type="match status" value="1"/>
</dbReference>
<reference evidence="5 6" key="1">
    <citation type="submission" date="2023-09" db="EMBL/GenBank/DDBJ databases">
        <authorList>
            <person name="Rey-Velasco X."/>
        </authorList>
    </citation>
    <scope>NUCLEOTIDE SEQUENCE [LARGE SCALE GENOMIC DNA]</scope>
    <source>
        <strain evidence="5 6">W242</strain>
    </source>
</reference>
<keyword evidence="3" id="KW-0804">Transcription</keyword>
<proteinExistence type="predicted"/>
<dbReference type="Proteomes" id="UP001254488">
    <property type="component" value="Unassembled WGS sequence"/>
</dbReference>
<dbReference type="SMART" id="SM00421">
    <property type="entry name" value="HTH_LUXR"/>
    <property type="match status" value="1"/>
</dbReference>
<dbReference type="InterPro" id="IPR000792">
    <property type="entry name" value="Tscrpt_reg_LuxR_C"/>
</dbReference>
<sequence length="128" mass="14714">MSKLEPLLQQINTYKKDYKPLTAAETLQLISEIKRISESKILLEKIIFLFVSTEKNLLETECLTKRESKIFSLIGSQYTSQEIANLLNVSKETVSTHRKNIIKKLNLKGAGQLQYVAFKKIQEIINNN</sequence>
<dbReference type="InterPro" id="IPR016032">
    <property type="entry name" value="Sig_transdc_resp-reg_C-effctor"/>
</dbReference>
<name>A0ABU2YF05_9FLAO</name>
<dbReference type="SUPFAM" id="SSF46894">
    <property type="entry name" value="C-terminal effector domain of the bipartite response regulators"/>
    <property type="match status" value="1"/>
</dbReference>
<organism evidence="5 6">
    <name type="scientific">Patiriisocius hiemis</name>
    <dbReference type="NCBI Taxonomy" id="3075604"/>
    <lineage>
        <taxon>Bacteria</taxon>
        <taxon>Pseudomonadati</taxon>
        <taxon>Bacteroidota</taxon>
        <taxon>Flavobacteriia</taxon>
        <taxon>Flavobacteriales</taxon>
        <taxon>Flavobacteriaceae</taxon>
        <taxon>Patiriisocius</taxon>
    </lineage>
</organism>
<evidence type="ECO:0000256" key="3">
    <source>
        <dbReference type="ARBA" id="ARBA00023163"/>
    </source>
</evidence>
<dbReference type="InterPro" id="IPR036388">
    <property type="entry name" value="WH-like_DNA-bd_sf"/>
</dbReference>
<evidence type="ECO:0000313" key="5">
    <source>
        <dbReference type="EMBL" id="MDT0556779.1"/>
    </source>
</evidence>
<keyword evidence="1" id="KW-0805">Transcription regulation</keyword>
<protein>
    <submittedName>
        <fullName evidence="5">LuxR C-terminal-related transcriptional regulator</fullName>
    </submittedName>
</protein>
<evidence type="ECO:0000313" key="6">
    <source>
        <dbReference type="Proteomes" id="UP001254488"/>
    </source>
</evidence>
<keyword evidence="6" id="KW-1185">Reference proteome</keyword>
<dbReference type="CDD" id="cd06170">
    <property type="entry name" value="LuxR_C_like"/>
    <property type="match status" value="1"/>
</dbReference>
<evidence type="ECO:0000256" key="2">
    <source>
        <dbReference type="ARBA" id="ARBA00023125"/>
    </source>
</evidence>
<dbReference type="PRINTS" id="PR00038">
    <property type="entry name" value="HTHLUXR"/>
</dbReference>
<evidence type="ECO:0000259" key="4">
    <source>
        <dbReference type="PROSITE" id="PS50043"/>
    </source>
</evidence>
<comment type="caution">
    <text evidence="5">The sequence shown here is derived from an EMBL/GenBank/DDBJ whole genome shotgun (WGS) entry which is preliminary data.</text>
</comment>
<dbReference type="EMBL" id="JAVRHZ010000008">
    <property type="protein sequence ID" value="MDT0556779.1"/>
    <property type="molecule type" value="Genomic_DNA"/>
</dbReference>
<feature type="domain" description="HTH luxR-type" evidence="4">
    <location>
        <begin position="56"/>
        <end position="121"/>
    </location>
</feature>
<dbReference type="Gene3D" id="1.10.10.10">
    <property type="entry name" value="Winged helix-like DNA-binding domain superfamily/Winged helix DNA-binding domain"/>
    <property type="match status" value="1"/>
</dbReference>
<dbReference type="PROSITE" id="PS50043">
    <property type="entry name" value="HTH_LUXR_2"/>
    <property type="match status" value="1"/>
</dbReference>
<gene>
    <name evidence="5" type="ORF">RM538_12245</name>
</gene>